<dbReference type="GO" id="GO:0009099">
    <property type="term" value="P:L-valine biosynthetic process"/>
    <property type="evidence" value="ECO:0007669"/>
    <property type="project" value="UniProtKB-UniPathway"/>
</dbReference>
<comment type="catalytic activity">
    <reaction evidence="9">
        <text>2 pyruvate + H(+) = (2S)-2-acetolactate + CO2</text>
        <dbReference type="Rhea" id="RHEA:25249"/>
        <dbReference type="ChEBI" id="CHEBI:15361"/>
        <dbReference type="ChEBI" id="CHEBI:15378"/>
        <dbReference type="ChEBI" id="CHEBI:16526"/>
        <dbReference type="ChEBI" id="CHEBI:58476"/>
        <dbReference type="EC" id="2.2.1.6"/>
    </reaction>
</comment>
<evidence type="ECO:0000256" key="3">
    <source>
        <dbReference type="ARBA" id="ARBA00007812"/>
    </source>
</evidence>
<dbReference type="UniPathway" id="UPA00049">
    <property type="reaction ID" value="UER00059"/>
</dbReference>
<comment type="pathway">
    <text evidence="2">Amino-acid biosynthesis; L-valine biosynthesis; L-valine from pyruvate: step 1/4.</text>
</comment>
<dbReference type="Gene3D" id="3.40.50.970">
    <property type="match status" value="2"/>
</dbReference>
<comment type="similarity">
    <text evidence="3">Belongs to the TPP enzyme family.</text>
</comment>
<evidence type="ECO:0000259" key="10">
    <source>
        <dbReference type="Pfam" id="PF00205"/>
    </source>
</evidence>
<accession>A0A7I7X1Q7</accession>
<evidence type="ECO:0000256" key="9">
    <source>
        <dbReference type="ARBA" id="ARBA00048670"/>
    </source>
</evidence>
<evidence type="ECO:0000313" key="13">
    <source>
        <dbReference type="Proteomes" id="UP000467260"/>
    </source>
</evidence>
<evidence type="ECO:0000256" key="5">
    <source>
        <dbReference type="ARBA" id="ARBA00022630"/>
    </source>
</evidence>
<dbReference type="Gene3D" id="3.40.50.1220">
    <property type="entry name" value="TPP-binding domain"/>
    <property type="match status" value="1"/>
</dbReference>
<gene>
    <name evidence="12" type="ORF">MHIB_15230</name>
</gene>
<dbReference type="SUPFAM" id="SSF52518">
    <property type="entry name" value="Thiamin diphosphate-binding fold (THDP-binding)"/>
    <property type="match status" value="2"/>
</dbReference>
<keyword evidence="6" id="KW-0274">FAD</keyword>
<keyword evidence="8" id="KW-0100">Branched-chain amino acid biosynthesis</keyword>
<dbReference type="GO" id="GO:0000287">
    <property type="term" value="F:magnesium ion binding"/>
    <property type="evidence" value="ECO:0007669"/>
    <property type="project" value="InterPro"/>
</dbReference>
<dbReference type="Proteomes" id="UP000467260">
    <property type="component" value="Chromosome"/>
</dbReference>
<evidence type="ECO:0000256" key="6">
    <source>
        <dbReference type="ARBA" id="ARBA00022827"/>
    </source>
</evidence>
<evidence type="ECO:0000259" key="11">
    <source>
        <dbReference type="Pfam" id="PF02775"/>
    </source>
</evidence>
<keyword evidence="13" id="KW-1185">Reference proteome</keyword>
<keyword evidence="5" id="KW-0285">Flavoprotein</keyword>
<evidence type="ECO:0000256" key="1">
    <source>
        <dbReference type="ARBA" id="ARBA00004974"/>
    </source>
</evidence>
<dbReference type="AlphaFoldDB" id="A0A7I7X1Q7"/>
<evidence type="ECO:0000256" key="2">
    <source>
        <dbReference type="ARBA" id="ARBA00005025"/>
    </source>
</evidence>
<dbReference type="Pfam" id="PF00205">
    <property type="entry name" value="TPP_enzyme_M"/>
    <property type="match status" value="1"/>
</dbReference>
<keyword evidence="7" id="KW-0786">Thiamine pyrophosphate</keyword>
<dbReference type="InterPro" id="IPR011766">
    <property type="entry name" value="TPP_enzyme_TPP-bd"/>
</dbReference>
<evidence type="ECO:0000256" key="7">
    <source>
        <dbReference type="ARBA" id="ARBA00023052"/>
    </source>
</evidence>
<reference evidence="12 13" key="1">
    <citation type="journal article" date="2019" name="Emerg. Microbes Infect.">
        <title>Comprehensive subspecies identification of 175 nontuberculous mycobacteria species based on 7547 genomic profiles.</title>
        <authorList>
            <person name="Matsumoto Y."/>
            <person name="Kinjo T."/>
            <person name="Motooka D."/>
            <person name="Nabeya D."/>
            <person name="Jung N."/>
            <person name="Uechi K."/>
            <person name="Horii T."/>
            <person name="Iida T."/>
            <person name="Fujita J."/>
            <person name="Nakamura S."/>
        </authorList>
    </citation>
    <scope>NUCLEOTIDE SEQUENCE [LARGE SCALE GENOMIC DNA]</scope>
    <source>
        <strain evidence="12 13">JCM 13571</strain>
    </source>
</reference>
<dbReference type="SUPFAM" id="SSF52467">
    <property type="entry name" value="DHS-like NAD/FAD-binding domain"/>
    <property type="match status" value="1"/>
</dbReference>
<dbReference type="KEGG" id="mhib:MHIB_15230"/>
<dbReference type="InterPro" id="IPR029035">
    <property type="entry name" value="DHS-like_NAD/FAD-binding_dom"/>
</dbReference>
<dbReference type="EMBL" id="AP022609">
    <property type="protein sequence ID" value="BBZ23105.1"/>
    <property type="molecule type" value="Genomic_DNA"/>
</dbReference>
<evidence type="ECO:0000256" key="4">
    <source>
        <dbReference type="ARBA" id="ARBA00013145"/>
    </source>
</evidence>
<name>A0A7I7X1Q7_9MYCO</name>
<dbReference type="NCBIfam" id="NF006378">
    <property type="entry name" value="PRK08617.1"/>
    <property type="match status" value="1"/>
</dbReference>
<dbReference type="InterPro" id="IPR000399">
    <property type="entry name" value="TPP-bd_CS"/>
</dbReference>
<dbReference type="PANTHER" id="PTHR18968">
    <property type="entry name" value="THIAMINE PYROPHOSPHATE ENZYMES"/>
    <property type="match status" value="1"/>
</dbReference>
<dbReference type="GO" id="GO:0003984">
    <property type="term" value="F:acetolactate synthase activity"/>
    <property type="evidence" value="ECO:0007669"/>
    <property type="project" value="UniProtKB-EC"/>
</dbReference>
<evidence type="ECO:0000256" key="8">
    <source>
        <dbReference type="ARBA" id="ARBA00023304"/>
    </source>
</evidence>
<dbReference type="InterPro" id="IPR029061">
    <property type="entry name" value="THDP-binding"/>
</dbReference>
<keyword evidence="8" id="KW-0028">Amino-acid biosynthesis</keyword>
<protein>
    <recommendedName>
        <fullName evidence="4">acetolactate synthase</fullName>
        <ecNumber evidence="4">2.2.1.6</ecNumber>
    </recommendedName>
</protein>
<dbReference type="GO" id="GO:0009097">
    <property type="term" value="P:isoleucine biosynthetic process"/>
    <property type="evidence" value="ECO:0007669"/>
    <property type="project" value="UniProtKB-UniPathway"/>
</dbReference>
<dbReference type="PROSITE" id="PS00187">
    <property type="entry name" value="TPP_ENZYMES"/>
    <property type="match status" value="1"/>
</dbReference>
<dbReference type="PANTHER" id="PTHR18968:SF129">
    <property type="entry name" value="ACETOLACTATE SYNTHASE"/>
    <property type="match status" value="1"/>
</dbReference>
<feature type="domain" description="Thiamine pyrophosphate enzyme central" evidence="10">
    <location>
        <begin position="76"/>
        <end position="211"/>
    </location>
</feature>
<dbReference type="EC" id="2.2.1.6" evidence="4"/>
<dbReference type="Pfam" id="PF02775">
    <property type="entry name" value="TPP_enzyme_C"/>
    <property type="match status" value="1"/>
</dbReference>
<dbReference type="InterPro" id="IPR012000">
    <property type="entry name" value="Thiamin_PyroP_enz_cen_dom"/>
</dbReference>
<feature type="domain" description="Thiamine pyrophosphate enzyme TPP-binding" evidence="11">
    <location>
        <begin position="274"/>
        <end position="420"/>
    </location>
</feature>
<sequence length="440" mass="46695">MDAAGLLGTVTKFVGEVAAPDDVPETVANAFRLAATHPRGATAVVLPADVAAAATSAALTAMPPVPRMGSAPALDIKRAAEAILKAGSPVLLVGDRGSDPDVTAALHRLIAGTDLPVVETFQGAGVVSRELEKHYLGRVGLFRNQPGDIVLARADVIVTVGYDPVEYDAALWNTDLTRAIIHIDAVPASIDNHYQPAIELFGDIAGTLGELASLLPGVRLDAETNSAIAEQREHLAAIDETARARSESGLGLNPAAVVLALRDHLNDDATVACDVGSNYIYMARHFRCYRPRHLLFSNGQQTLGVALPWAIAAALVRPNTQIVSVSGDGGFLFSAQELETAHRLGVTLTHIILRDDTYNMVAFQEEMRYGRTSGIQLGSYDTVSYAAAFGAHGYRVNSMAEFVSTLKAALAEPGVSIIDVPVDYSHNIDLGRKLHEDAFH</sequence>
<dbReference type="InterPro" id="IPR045229">
    <property type="entry name" value="TPP_enz"/>
</dbReference>
<evidence type="ECO:0000313" key="12">
    <source>
        <dbReference type="EMBL" id="BBZ23105.1"/>
    </source>
</evidence>
<comment type="pathway">
    <text evidence="1">Amino-acid biosynthesis; L-isoleucine biosynthesis; L-isoleucine from 2-oxobutanoate: step 1/4.</text>
</comment>
<dbReference type="GO" id="GO:0005948">
    <property type="term" value="C:acetolactate synthase complex"/>
    <property type="evidence" value="ECO:0007669"/>
    <property type="project" value="TreeGrafter"/>
</dbReference>
<dbReference type="GO" id="GO:0050660">
    <property type="term" value="F:flavin adenine dinucleotide binding"/>
    <property type="evidence" value="ECO:0007669"/>
    <property type="project" value="TreeGrafter"/>
</dbReference>
<dbReference type="GO" id="GO:0030976">
    <property type="term" value="F:thiamine pyrophosphate binding"/>
    <property type="evidence" value="ECO:0007669"/>
    <property type="project" value="InterPro"/>
</dbReference>
<organism evidence="12 13">
    <name type="scientific">Mycolicibacter hiberniae</name>
    <dbReference type="NCBI Taxonomy" id="29314"/>
    <lineage>
        <taxon>Bacteria</taxon>
        <taxon>Bacillati</taxon>
        <taxon>Actinomycetota</taxon>
        <taxon>Actinomycetes</taxon>
        <taxon>Mycobacteriales</taxon>
        <taxon>Mycobacteriaceae</taxon>
        <taxon>Mycolicibacter</taxon>
    </lineage>
</organism>
<proteinExistence type="inferred from homology"/>
<dbReference type="CDD" id="cd07035">
    <property type="entry name" value="TPP_PYR_POX_like"/>
    <property type="match status" value="1"/>
</dbReference>
<dbReference type="UniPathway" id="UPA00047">
    <property type="reaction ID" value="UER00055"/>
</dbReference>